<dbReference type="EMBL" id="JYDV01002362">
    <property type="protein sequence ID" value="KRY97848.1"/>
    <property type="molecule type" value="Genomic_DNA"/>
</dbReference>
<dbReference type="AlphaFoldDB" id="A0A0V1GI44"/>
<evidence type="ECO:0000313" key="2">
    <source>
        <dbReference type="Proteomes" id="UP000054826"/>
    </source>
</evidence>
<sequence length="32" mass="3828">MKSKFTWRLVFSSVTHDDPPLFARFNVLCQRT</sequence>
<proteinExistence type="predicted"/>
<comment type="caution">
    <text evidence="1">The sequence shown here is derived from an EMBL/GenBank/DDBJ whole genome shotgun (WGS) entry which is preliminary data.</text>
</comment>
<reference evidence="1 2" key="1">
    <citation type="submission" date="2015-01" db="EMBL/GenBank/DDBJ databases">
        <title>Evolution of Trichinella species and genotypes.</title>
        <authorList>
            <person name="Korhonen P.K."/>
            <person name="Edoardo P."/>
            <person name="Giuseppe L.R."/>
            <person name="Gasser R.B."/>
        </authorList>
    </citation>
    <scope>NUCLEOTIDE SEQUENCE [LARGE SCALE GENOMIC DNA]</scope>
    <source>
        <strain evidence="1">ISS176</strain>
    </source>
</reference>
<gene>
    <name evidence="1" type="ORF">T4C_10980</name>
</gene>
<accession>A0A0V1GI44</accession>
<dbReference type="Proteomes" id="UP000054826">
    <property type="component" value="Unassembled WGS sequence"/>
</dbReference>
<protein>
    <submittedName>
        <fullName evidence="1">Uncharacterized protein</fullName>
    </submittedName>
</protein>
<organism evidence="1 2">
    <name type="scientific">Trichinella pseudospiralis</name>
    <name type="common">Parasitic roundworm</name>
    <dbReference type="NCBI Taxonomy" id="6337"/>
    <lineage>
        <taxon>Eukaryota</taxon>
        <taxon>Metazoa</taxon>
        <taxon>Ecdysozoa</taxon>
        <taxon>Nematoda</taxon>
        <taxon>Enoplea</taxon>
        <taxon>Dorylaimia</taxon>
        <taxon>Trichinellida</taxon>
        <taxon>Trichinellidae</taxon>
        <taxon>Trichinella</taxon>
    </lineage>
</organism>
<evidence type="ECO:0000313" key="1">
    <source>
        <dbReference type="EMBL" id="KRY97848.1"/>
    </source>
</evidence>
<name>A0A0V1GI44_TRIPS</name>